<dbReference type="PANTHER" id="PTHR43798:SF33">
    <property type="entry name" value="HYDROLASE, PUTATIVE (AFU_ORTHOLOGUE AFUA_2G14860)-RELATED"/>
    <property type="match status" value="1"/>
</dbReference>
<evidence type="ECO:0000313" key="3">
    <source>
        <dbReference type="Proteomes" id="UP000199628"/>
    </source>
</evidence>
<accession>A0A1G6Y3H0</accession>
<sequence>MKSFYLENHNAFMRYLETPQEGPVIVYLPAISFSAVASFFEVVTHPDMPRHRALLVDYLGSGASDHPNGFDYSLEGHAACIAALLDGAACRGATVMGHSMGGSVAIHLATTRPDLVGNLIVGEGNVTAGGGGLVRQIVAHDEAAFVEKAFPKMQAEIFARARDGDVIGIRRNNVWKHISAMGLYRNAQALNNVPDSMLDHLMALPMKRTFVYGEKTLPAASDAVGPDTPLPELLRANGVNVEVVPGAGHGQMFDNLDGFVDMLAKVAF</sequence>
<keyword evidence="3" id="KW-1185">Reference proteome</keyword>
<dbReference type="STRING" id="639004.SAMN04488239_1118"/>
<dbReference type="PANTHER" id="PTHR43798">
    <property type="entry name" value="MONOACYLGLYCEROL LIPASE"/>
    <property type="match status" value="1"/>
</dbReference>
<reference evidence="3" key="1">
    <citation type="submission" date="2016-10" db="EMBL/GenBank/DDBJ databases">
        <authorList>
            <person name="Varghese N."/>
            <person name="Submissions S."/>
        </authorList>
    </citation>
    <scope>NUCLEOTIDE SEQUENCE [LARGE SCALE GENOMIC DNA]</scope>
    <source>
        <strain evidence="3">CGMCC 1.9108</strain>
    </source>
</reference>
<organism evidence="2 3">
    <name type="scientific">Ruegeria marina</name>
    <dbReference type="NCBI Taxonomy" id="639004"/>
    <lineage>
        <taxon>Bacteria</taxon>
        <taxon>Pseudomonadati</taxon>
        <taxon>Pseudomonadota</taxon>
        <taxon>Alphaproteobacteria</taxon>
        <taxon>Rhodobacterales</taxon>
        <taxon>Roseobacteraceae</taxon>
        <taxon>Ruegeria</taxon>
    </lineage>
</organism>
<evidence type="ECO:0000259" key="1">
    <source>
        <dbReference type="Pfam" id="PF12697"/>
    </source>
</evidence>
<name>A0A1G6Y3H0_9RHOB</name>
<dbReference type="Pfam" id="PF12697">
    <property type="entry name" value="Abhydrolase_6"/>
    <property type="match status" value="1"/>
</dbReference>
<dbReference type="GO" id="GO:0016020">
    <property type="term" value="C:membrane"/>
    <property type="evidence" value="ECO:0007669"/>
    <property type="project" value="TreeGrafter"/>
</dbReference>
<dbReference type="Proteomes" id="UP000199628">
    <property type="component" value="Unassembled WGS sequence"/>
</dbReference>
<dbReference type="RefSeq" id="WP_176828041.1">
    <property type="nucleotide sequence ID" value="NZ_FMZV01000011.1"/>
</dbReference>
<dbReference type="InterPro" id="IPR050266">
    <property type="entry name" value="AB_hydrolase_sf"/>
</dbReference>
<dbReference type="PRINTS" id="PR00111">
    <property type="entry name" value="ABHYDROLASE"/>
</dbReference>
<gene>
    <name evidence="2" type="ORF">SAMN04488239_1118</name>
</gene>
<dbReference type="AlphaFoldDB" id="A0A1G6Y3H0"/>
<protein>
    <submittedName>
        <fullName evidence="2">Pimeloyl-ACP methyl ester carboxylesterase</fullName>
    </submittedName>
</protein>
<dbReference type="SUPFAM" id="SSF53474">
    <property type="entry name" value="alpha/beta-Hydrolases"/>
    <property type="match status" value="1"/>
</dbReference>
<evidence type="ECO:0000313" key="2">
    <source>
        <dbReference type="EMBL" id="SDD84156.1"/>
    </source>
</evidence>
<dbReference type="Gene3D" id="3.40.50.1820">
    <property type="entry name" value="alpha/beta hydrolase"/>
    <property type="match status" value="1"/>
</dbReference>
<dbReference type="EMBL" id="FMZV01000011">
    <property type="protein sequence ID" value="SDD84156.1"/>
    <property type="molecule type" value="Genomic_DNA"/>
</dbReference>
<proteinExistence type="predicted"/>
<dbReference type="InterPro" id="IPR000073">
    <property type="entry name" value="AB_hydrolase_1"/>
</dbReference>
<dbReference type="InterPro" id="IPR029058">
    <property type="entry name" value="AB_hydrolase_fold"/>
</dbReference>
<feature type="domain" description="AB hydrolase-1" evidence="1">
    <location>
        <begin position="50"/>
        <end position="261"/>
    </location>
</feature>